<evidence type="ECO:0000313" key="2">
    <source>
        <dbReference type="Proteomes" id="UP000253628"/>
    </source>
</evidence>
<accession>A0A366HAB3</accession>
<dbReference type="OrthoDB" id="6174659at2"/>
<dbReference type="Proteomes" id="UP000253628">
    <property type="component" value="Unassembled WGS sequence"/>
</dbReference>
<evidence type="ECO:0008006" key="3">
    <source>
        <dbReference type="Google" id="ProtNLM"/>
    </source>
</evidence>
<dbReference type="AlphaFoldDB" id="A0A366HAB3"/>
<evidence type="ECO:0000313" key="1">
    <source>
        <dbReference type="EMBL" id="RBP39270.1"/>
    </source>
</evidence>
<gene>
    <name evidence="1" type="ORF">DFR37_10561</name>
</gene>
<keyword evidence="2" id="KW-1185">Reference proteome</keyword>
<organism evidence="1 2">
    <name type="scientific">Eoetvoesiella caeni</name>
    <dbReference type="NCBI Taxonomy" id="645616"/>
    <lineage>
        <taxon>Bacteria</taxon>
        <taxon>Pseudomonadati</taxon>
        <taxon>Pseudomonadota</taxon>
        <taxon>Betaproteobacteria</taxon>
        <taxon>Burkholderiales</taxon>
        <taxon>Alcaligenaceae</taxon>
        <taxon>Eoetvoesiella</taxon>
    </lineage>
</organism>
<reference evidence="1 2" key="1">
    <citation type="submission" date="2018-06" db="EMBL/GenBank/DDBJ databases">
        <title>Genomic Encyclopedia of Type Strains, Phase IV (KMG-IV): sequencing the most valuable type-strain genomes for metagenomic binning, comparative biology and taxonomic classification.</title>
        <authorList>
            <person name="Goeker M."/>
        </authorList>
    </citation>
    <scope>NUCLEOTIDE SEQUENCE [LARGE SCALE GENOMIC DNA]</scope>
    <source>
        <strain evidence="1 2">DSM 25520</strain>
    </source>
</reference>
<dbReference type="EMBL" id="QNRQ01000005">
    <property type="protein sequence ID" value="RBP39270.1"/>
    <property type="molecule type" value="Genomic_DNA"/>
</dbReference>
<comment type="caution">
    <text evidence="1">The sequence shown here is derived from an EMBL/GenBank/DDBJ whole genome shotgun (WGS) entry which is preliminary data.</text>
</comment>
<dbReference type="RefSeq" id="WP_113933245.1">
    <property type="nucleotide sequence ID" value="NZ_JACCEU010000003.1"/>
</dbReference>
<name>A0A366HAB3_9BURK</name>
<protein>
    <recommendedName>
        <fullName evidence="3">Tail spike TSP1/Gp66 N-terminal domain-containing protein</fullName>
    </recommendedName>
</protein>
<proteinExistence type="predicted"/>
<sequence length="649" mass="69773">MTTYNTENPIGSTEVKDLYDNAQNLDIATNDRTARAWIDRLGKNRRTMWGMEEDFQDFLVNSGYENIGDYAAGLEITARNQIFWKDGELYRAGKVLDLPYTTTGEWVDEEGLFVAVGDAALRQQLADKIDPGSGAAMVGYGAGTVKDALDSNAASIAENAGAIDSNALAVDAINTRLKPGLLTPRAKPSSFDYVPGNIWECVTAGQAKHDIDLEQEFRTAYGSIMGAEAGPTGLTDKWVDPVNGVDSAEGGDLAHPYKTLKHAYQSTVGTVWLMPGRYTELFDLRCSDRTLGDGSARAVMVKAWEGPGTVTFVTSGQQPAEMTWADQGNQVWSATPADGKVVELIIFHDEGKEIPIHYKGGITPLVNTGYGWYQNMDDNVVYLAFAGRSINADKAKFEIIYVGAGGTLFGPKVYLHGITFRGIDQIKAYYENSNRPVIYAKDCTFEYGGYSNVTTQGAIFFSQNCVSRRALVNDGFNYYDSVAGSPYASTPGGVVTQALEIGNICIENGVVECKGFQAFPENQTRNKQGSSGHENSIIARINGLYENNYGQNIADTGAGSRTWMVGSKCGNPFGQIGGGAALGGFPSLWTEGAVWLDTVTAGGRLSTEGLHVETGICHTYRCGFSGTTADTVVGGTATLSSYDALAPEI</sequence>